<dbReference type="Proteomes" id="UP000033385">
    <property type="component" value="Unassembled WGS sequence"/>
</dbReference>
<comment type="caution">
    <text evidence="1">The sequence shown here is derived from an EMBL/GenBank/DDBJ whole genome shotgun (WGS) entry which is preliminary data.</text>
</comment>
<gene>
    <name evidence="1" type="ORF">APHNP_1453</name>
</gene>
<evidence type="ECO:0000313" key="1">
    <source>
        <dbReference type="EMBL" id="KJV67057.1"/>
    </source>
</evidence>
<evidence type="ECO:0000313" key="2">
    <source>
        <dbReference type="Proteomes" id="UP000033385"/>
    </source>
</evidence>
<dbReference type="AlphaFoldDB" id="A0A0F3NH88"/>
<protein>
    <submittedName>
        <fullName evidence="1">Putative p44 outer membrane protein, N-terminal</fullName>
    </submittedName>
</protein>
<organism evidence="1 2">
    <name type="scientific">Anaplasma phagocytophilum str. ApNP</name>
    <dbReference type="NCBI Taxonomy" id="1359153"/>
    <lineage>
        <taxon>Bacteria</taxon>
        <taxon>Pseudomonadati</taxon>
        <taxon>Pseudomonadota</taxon>
        <taxon>Alphaproteobacteria</taxon>
        <taxon>Rickettsiales</taxon>
        <taxon>Anaplasmataceae</taxon>
        <taxon>Anaplasma</taxon>
        <taxon>phagocytophilum group</taxon>
    </lineage>
</organism>
<sequence length="42" mass="4688">MYVIPWKIIVLIYGNSANLVGARSSYAFESSPSFLDMAFSLE</sequence>
<dbReference type="EMBL" id="LANW01000001">
    <property type="protein sequence ID" value="KJV67057.1"/>
    <property type="molecule type" value="Genomic_DNA"/>
</dbReference>
<proteinExistence type="predicted"/>
<accession>A0A0F3NH88</accession>
<dbReference type="PATRIC" id="fig|1359153.3.peg.1483"/>
<reference evidence="1 2" key="1">
    <citation type="submission" date="2015-01" db="EMBL/GenBank/DDBJ databases">
        <title>Genome Sequencing of Rickettsiales.</title>
        <authorList>
            <person name="Daugherty S.C."/>
            <person name="Su Q."/>
            <person name="Abolude K."/>
            <person name="Beier-Sexton M."/>
            <person name="Carlyon J.A."/>
            <person name="Carter R."/>
            <person name="Day N.P."/>
            <person name="Dumler S.J."/>
            <person name="Dyachenko V."/>
            <person name="Godinez A."/>
            <person name="Kurtti T.J."/>
            <person name="Lichay M."/>
            <person name="Mullins K.E."/>
            <person name="Ott S."/>
            <person name="Pappas-Brown V."/>
            <person name="Paris D.H."/>
            <person name="Patel P."/>
            <person name="Richards A.L."/>
            <person name="Sadzewicz L."/>
            <person name="Sears K."/>
            <person name="Seidman D."/>
            <person name="Sengamalay N."/>
            <person name="Stenos J."/>
            <person name="Tallon L.J."/>
            <person name="Vincent G."/>
            <person name="Fraser C.M."/>
            <person name="Munderloh U."/>
            <person name="Dunning-Hotopp J.C."/>
        </authorList>
    </citation>
    <scope>NUCLEOTIDE SEQUENCE [LARGE SCALE GENOMIC DNA]</scope>
    <source>
        <strain evidence="1 2">ApNP</strain>
    </source>
</reference>
<name>A0A0F3NH88_ANAPH</name>